<dbReference type="EMBL" id="BONF01000018">
    <property type="protein sequence ID" value="GIF82141.1"/>
    <property type="molecule type" value="Genomic_DNA"/>
</dbReference>
<dbReference type="GO" id="GO:0006310">
    <property type="term" value="P:DNA recombination"/>
    <property type="evidence" value="ECO:0007669"/>
    <property type="project" value="UniProtKB-KW"/>
</dbReference>
<dbReference type="Pfam" id="PF07282">
    <property type="entry name" value="Cas12f1-like_TNB"/>
    <property type="match status" value="1"/>
</dbReference>
<keyword evidence="10" id="KW-1185">Reference proteome</keyword>
<keyword evidence="5" id="KW-0233">DNA recombination</keyword>
<evidence type="ECO:0000256" key="5">
    <source>
        <dbReference type="ARBA" id="ARBA00023172"/>
    </source>
</evidence>
<dbReference type="Pfam" id="PF01385">
    <property type="entry name" value="OrfB_IS605"/>
    <property type="match status" value="1"/>
</dbReference>
<dbReference type="GO" id="GO:0032196">
    <property type="term" value="P:transposition"/>
    <property type="evidence" value="ECO:0007669"/>
    <property type="project" value="UniProtKB-KW"/>
</dbReference>
<reference evidence="9 10" key="1">
    <citation type="submission" date="2021-01" db="EMBL/GenBank/DDBJ databases">
        <title>Whole genome shotgun sequence of Catellatospora bangladeshensis NBRC 107357.</title>
        <authorList>
            <person name="Komaki H."/>
            <person name="Tamura T."/>
        </authorList>
    </citation>
    <scope>NUCLEOTIDE SEQUENCE [LARGE SCALE GENOMIC DNA]</scope>
    <source>
        <strain evidence="9 10">NBRC 107357</strain>
    </source>
</reference>
<sequence length="292" mass="31861">MSSCLQAGTARIMSATVRHTGGRWHVSFTVQVTRTIRTPAYPPRTVGVDVGISNLAVLSTGQVVPNPRHLAAAAGRLRAAARTMSRRQGPDRRTGRQPSRRWQQAKARLARAHARVANLRADGLHKLTSSLAGTYGTIVVEDLNVAGMIRNRRLARHIADAGWATLRRHLEYKTTWNGGRLITADRWFASSKTCSSCGAVKPKLRLRERTYTCEHCGLRLDRDLNAAINLQQYVARSGWETLNGRGADLKSTLVVAGGCETTTPHHPPGGSDGDRRPTATRVLTRAHSTATA</sequence>
<evidence type="ECO:0000259" key="7">
    <source>
        <dbReference type="Pfam" id="PF01385"/>
    </source>
</evidence>
<gene>
    <name evidence="9" type="ORF">Cba03nite_34900</name>
</gene>
<dbReference type="AlphaFoldDB" id="A0A8J3JK51"/>
<comment type="caution">
    <text evidence="9">The sequence shown here is derived from an EMBL/GenBank/DDBJ whole genome shotgun (WGS) entry which is preliminary data.</text>
</comment>
<feature type="domain" description="Probable transposase IS891/IS1136/IS1341" evidence="7">
    <location>
        <begin position="30"/>
        <end position="151"/>
    </location>
</feature>
<dbReference type="PANTHER" id="PTHR30405:SF11">
    <property type="entry name" value="RNA-GUIDED DNA ENDONUCLEASE RV2885C-RELATED"/>
    <property type="match status" value="1"/>
</dbReference>
<comment type="similarity">
    <text evidence="1">In the C-terminal section; belongs to the transposase 35 family.</text>
</comment>
<feature type="domain" description="Cas12f1-like TNB" evidence="8">
    <location>
        <begin position="163"/>
        <end position="230"/>
    </location>
</feature>
<evidence type="ECO:0000256" key="3">
    <source>
        <dbReference type="ARBA" id="ARBA00022578"/>
    </source>
</evidence>
<dbReference type="PANTHER" id="PTHR30405">
    <property type="entry name" value="TRANSPOSASE"/>
    <property type="match status" value="1"/>
</dbReference>
<dbReference type="Proteomes" id="UP000601223">
    <property type="component" value="Unassembled WGS sequence"/>
</dbReference>
<feature type="region of interest" description="Disordered" evidence="6">
    <location>
        <begin position="260"/>
        <end position="292"/>
    </location>
</feature>
<evidence type="ECO:0000256" key="1">
    <source>
        <dbReference type="ARBA" id="ARBA00008761"/>
    </source>
</evidence>
<dbReference type="RefSeq" id="WP_203746948.1">
    <property type="nucleotide sequence ID" value="NZ_BONF01000018.1"/>
</dbReference>
<feature type="region of interest" description="Disordered" evidence="6">
    <location>
        <begin position="81"/>
        <end position="102"/>
    </location>
</feature>
<evidence type="ECO:0000313" key="10">
    <source>
        <dbReference type="Proteomes" id="UP000601223"/>
    </source>
</evidence>
<dbReference type="GO" id="GO:0003677">
    <property type="term" value="F:DNA binding"/>
    <property type="evidence" value="ECO:0007669"/>
    <property type="project" value="UniProtKB-KW"/>
</dbReference>
<organism evidence="9 10">
    <name type="scientific">Catellatospora bangladeshensis</name>
    <dbReference type="NCBI Taxonomy" id="310355"/>
    <lineage>
        <taxon>Bacteria</taxon>
        <taxon>Bacillati</taxon>
        <taxon>Actinomycetota</taxon>
        <taxon>Actinomycetes</taxon>
        <taxon>Micromonosporales</taxon>
        <taxon>Micromonosporaceae</taxon>
        <taxon>Catellatospora</taxon>
    </lineage>
</organism>
<evidence type="ECO:0000259" key="8">
    <source>
        <dbReference type="Pfam" id="PF07282"/>
    </source>
</evidence>
<dbReference type="NCBIfam" id="NF040570">
    <property type="entry name" value="guided_TnpB"/>
    <property type="match status" value="1"/>
</dbReference>
<evidence type="ECO:0000256" key="6">
    <source>
        <dbReference type="SAM" id="MobiDB-lite"/>
    </source>
</evidence>
<evidence type="ECO:0000256" key="2">
    <source>
        <dbReference type="ARBA" id="ARBA00011044"/>
    </source>
</evidence>
<comment type="similarity">
    <text evidence="2">In the N-terminal section; belongs to the transposase 2 family.</text>
</comment>
<proteinExistence type="inferred from homology"/>
<name>A0A8J3JK51_9ACTN</name>
<dbReference type="InterPro" id="IPR010095">
    <property type="entry name" value="Cas12f1-like_TNB"/>
</dbReference>
<keyword evidence="3" id="KW-0815">Transposition</keyword>
<dbReference type="InterPro" id="IPR051399">
    <property type="entry name" value="RNA-guided_DNA_endo/Transpos"/>
</dbReference>
<evidence type="ECO:0000256" key="4">
    <source>
        <dbReference type="ARBA" id="ARBA00023125"/>
    </source>
</evidence>
<keyword evidence="4" id="KW-0238">DNA-binding</keyword>
<evidence type="ECO:0008006" key="11">
    <source>
        <dbReference type="Google" id="ProtNLM"/>
    </source>
</evidence>
<evidence type="ECO:0000313" key="9">
    <source>
        <dbReference type="EMBL" id="GIF82141.1"/>
    </source>
</evidence>
<dbReference type="InterPro" id="IPR001959">
    <property type="entry name" value="Transposase"/>
</dbReference>
<dbReference type="NCBIfam" id="TIGR01766">
    <property type="entry name" value="IS200/IS605 family accessory protein TnpB-like domain"/>
    <property type="match status" value="1"/>
</dbReference>
<protein>
    <recommendedName>
        <fullName evidence="11">Transposase</fullName>
    </recommendedName>
</protein>
<accession>A0A8J3JK51</accession>